<dbReference type="AlphaFoldDB" id="A0AAD3CWX2"/>
<dbReference type="Proteomes" id="UP001054902">
    <property type="component" value="Unassembled WGS sequence"/>
</dbReference>
<dbReference type="InterPro" id="IPR036770">
    <property type="entry name" value="Ankyrin_rpt-contain_sf"/>
</dbReference>
<dbReference type="PANTHER" id="PTHR46586">
    <property type="entry name" value="ANKYRIN REPEAT-CONTAINING PROTEIN"/>
    <property type="match status" value="1"/>
</dbReference>
<accession>A0AAD3CWX2</accession>
<evidence type="ECO:0000313" key="2">
    <source>
        <dbReference type="EMBL" id="GFH52671.1"/>
    </source>
</evidence>
<evidence type="ECO:0008006" key="4">
    <source>
        <dbReference type="Google" id="ProtNLM"/>
    </source>
</evidence>
<dbReference type="SUPFAM" id="SSF140860">
    <property type="entry name" value="Pseudo ankyrin repeat-like"/>
    <property type="match status" value="2"/>
</dbReference>
<organism evidence="2 3">
    <name type="scientific">Chaetoceros tenuissimus</name>
    <dbReference type="NCBI Taxonomy" id="426638"/>
    <lineage>
        <taxon>Eukaryota</taxon>
        <taxon>Sar</taxon>
        <taxon>Stramenopiles</taxon>
        <taxon>Ochrophyta</taxon>
        <taxon>Bacillariophyta</taxon>
        <taxon>Coscinodiscophyceae</taxon>
        <taxon>Chaetocerotophycidae</taxon>
        <taxon>Chaetocerotales</taxon>
        <taxon>Chaetocerotaceae</taxon>
        <taxon>Chaetoceros</taxon>
    </lineage>
</organism>
<feature type="region of interest" description="Disordered" evidence="1">
    <location>
        <begin position="1"/>
        <end position="28"/>
    </location>
</feature>
<proteinExistence type="predicted"/>
<keyword evidence="3" id="KW-1185">Reference proteome</keyword>
<feature type="compositionally biased region" description="Basic and acidic residues" evidence="1">
    <location>
        <begin position="1"/>
        <end position="19"/>
    </location>
</feature>
<evidence type="ECO:0000256" key="1">
    <source>
        <dbReference type="SAM" id="MobiDB-lite"/>
    </source>
</evidence>
<gene>
    <name evidence="2" type="ORF">CTEN210_09147</name>
</gene>
<dbReference type="PANTHER" id="PTHR46586:SF3">
    <property type="entry name" value="ANKYRIN REPEAT-CONTAINING PROTEIN"/>
    <property type="match status" value="1"/>
</dbReference>
<name>A0AAD3CWX2_9STRA</name>
<dbReference type="EMBL" id="BLLK01000045">
    <property type="protein sequence ID" value="GFH52671.1"/>
    <property type="molecule type" value="Genomic_DNA"/>
</dbReference>
<protein>
    <recommendedName>
        <fullName evidence="4">Ankyrin repeat-containing domain</fullName>
    </recommendedName>
</protein>
<dbReference type="InterPro" id="IPR052050">
    <property type="entry name" value="SecEffector_AnkRepeat"/>
</dbReference>
<reference evidence="2 3" key="1">
    <citation type="journal article" date="2021" name="Sci. Rep.">
        <title>The genome of the diatom Chaetoceros tenuissimus carries an ancient integrated fragment of an extant virus.</title>
        <authorList>
            <person name="Hongo Y."/>
            <person name="Kimura K."/>
            <person name="Takaki Y."/>
            <person name="Yoshida Y."/>
            <person name="Baba S."/>
            <person name="Kobayashi G."/>
            <person name="Nagasaki K."/>
            <person name="Hano T."/>
            <person name="Tomaru Y."/>
        </authorList>
    </citation>
    <scope>NUCLEOTIDE SEQUENCE [LARGE SCALE GENOMIC DNA]</scope>
    <source>
        <strain evidence="2 3">NIES-3715</strain>
    </source>
</reference>
<comment type="caution">
    <text evidence="2">The sequence shown here is derived from an EMBL/GenBank/DDBJ whole genome shotgun (WGS) entry which is preliminary data.</text>
</comment>
<dbReference type="Gene3D" id="1.25.40.20">
    <property type="entry name" value="Ankyrin repeat-containing domain"/>
    <property type="match status" value="2"/>
</dbReference>
<sequence>MTSSEEVKRIKVAHERAEDTTSSSASTKKNGIKHVLEENMGVAASGNIKNIQDLPNDVFRHCLEFVGKGNFAFVAPVSKQFYWNYINLGVEMKNNVIDVDVILQQGRNKKTTVKDAVTGSLRLATECFLKAPKEFQVEACRQAAVNGRLDILKCAVSFGIDMKQSVFPYRDADGSGFYDLLVQLAETVANGHLDVIEFLYDHGIDFDDEDIITEIKDRGKASSLHWMMEEGMISPCWEDQVFTYLVQDGEIDILKKSYGDSSNYVNEFTFVQCAKGGSIEVMKWLLQENDCEWSSYLFYNAAQSGSIPIMELCLQHGCPNDEYICAGTIKNKNKEAALDALKWFRAHDWAWSSRVCENAAEYGNLKALKWARENGCPWDSHTFNCAAQYGHMEILDYCFENKCLVDHSSIYHYPFEDEFFDSTFSELQERSLRVYKWLHQHSIPWDKEVSLVAAQEGHLKP</sequence>
<evidence type="ECO:0000313" key="3">
    <source>
        <dbReference type="Proteomes" id="UP001054902"/>
    </source>
</evidence>